<keyword evidence="4" id="KW-0482">Metalloprotease</keyword>
<feature type="transmembrane region" description="Helical" evidence="2">
    <location>
        <begin position="102"/>
        <end position="128"/>
    </location>
</feature>
<feature type="transmembrane region" description="Helical" evidence="2">
    <location>
        <begin position="41"/>
        <end position="62"/>
    </location>
</feature>
<dbReference type="Proteomes" id="UP001300496">
    <property type="component" value="Unassembled WGS sequence"/>
</dbReference>
<organism evidence="4 5">
    <name type="scientific">Microbacterium memoriense</name>
    <dbReference type="NCBI Taxonomy" id="2978350"/>
    <lineage>
        <taxon>Bacteria</taxon>
        <taxon>Bacillati</taxon>
        <taxon>Actinomycetota</taxon>
        <taxon>Actinomycetes</taxon>
        <taxon>Micrococcales</taxon>
        <taxon>Microbacteriaceae</taxon>
        <taxon>Microbacterium</taxon>
    </lineage>
</organism>
<keyword evidence="2" id="KW-0472">Membrane</keyword>
<feature type="transmembrane region" description="Helical" evidence="2">
    <location>
        <begin position="233"/>
        <end position="254"/>
    </location>
</feature>
<feature type="region of interest" description="Disordered" evidence="1">
    <location>
        <begin position="1"/>
        <end position="26"/>
    </location>
</feature>
<protein>
    <submittedName>
        <fullName evidence="4">CPBP family intramembrane metalloprotease</fullName>
    </submittedName>
</protein>
<accession>A0ABT2PBH0</accession>
<evidence type="ECO:0000256" key="2">
    <source>
        <dbReference type="SAM" id="Phobius"/>
    </source>
</evidence>
<feature type="domain" description="CAAX prenyl protease 2/Lysostaphin resistance protein A-like" evidence="3">
    <location>
        <begin position="141"/>
        <end position="242"/>
    </location>
</feature>
<dbReference type="EMBL" id="JAODOR010000007">
    <property type="protein sequence ID" value="MCT9001941.1"/>
    <property type="molecule type" value="Genomic_DNA"/>
</dbReference>
<keyword evidence="4" id="KW-0378">Hydrolase</keyword>
<dbReference type="Pfam" id="PF02517">
    <property type="entry name" value="Rce1-like"/>
    <property type="match status" value="1"/>
</dbReference>
<feature type="transmembrane region" description="Helical" evidence="2">
    <location>
        <begin position="207"/>
        <end position="226"/>
    </location>
</feature>
<keyword evidence="5" id="KW-1185">Reference proteome</keyword>
<comment type="caution">
    <text evidence="4">The sequence shown here is derived from an EMBL/GenBank/DDBJ whole genome shotgun (WGS) entry which is preliminary data.</text>
</comment>
<evidence type="ECO:0000313" key="5">
    <source>
        <dbReference type="Proteomes" id="UP001300496"/>
    </source>
</evidence>
<dbReference type="RefSeq" id="WP_261606492.1">
    <property type="nucleotide sequence ID" value="NZ_JAODOR010000007.1"/>
</dbReference>
<name>A0ABT2PBH0_9MICO</name>
<proteinExistence type="predicted"/>
<dbReference type="InterPro" id="IPR003675">
    <property type="entry name" value="Rce1/LyrA-like_dom"/>
</dbReference>
<evidence type="ECO:0000259" key="3">
    <source>
        <dbReference type="Pfam" id="PF02517"/>
    </source>
</evidence>
<feature type="transmembrane region" description="Helical" evidence="2">
    <location>
        <begin position="181"/>
        <end position="201"/>
    </location>
</feature>
<feature type="transmembrane region" description="Helical" evidence="2">
    <location>
        <begin position="148"/>
        <end position="174"/>
    </location>
</feature>
<reference evidence="4 5" key="1">
    <citation type="journal article" date="2024" name="Int. J. Syst. Evol. Microbiol.">
        <title>Microbacterium memoriense sp. nov., a member of the Actinomycetota from marine beach sediment of the north coast of Portugal.</title>
        <authorList>
            <person name="Santos J.D.N.D."/>
            <person name="Klimek D."/>
            <person name="Calusinska M."/>
            <person name="Lobo-da-Cunha A."/>
            <person name="Catita J."/>
            <person name="Goncalves H."/>
            <person name="Gonzalez I."/>
            <person name="Lage O.M."/>
        </authorList>
    </citation>
    <scope>NUCLEOTIDE SEQUENCE [LARGE SCALE GENOMIC DNA]</scope>
    <source>
        <strain evidence="4 5">PMIC_1C1B</strain>
    </source>
</reference>
<keyword evidence="4" id="KW-0645">Protease</keyword>
<evidence type="ECO:0000313" key="4">
    <source>
        <dbReference type="EMBL" id="MCT9001941.1"/>
    </source>
</evidence>
<gene>
    <name evidence="4" type="ORF">N4R40_06135</name>
</gene>
<evidence type="ECO:0000256" key="1">
    <source>
        <dbReference type="SAM" id="MobiDB-lite"/>
    </source>
</evidence>
<dbReference type="GO" id="GO:0008237">
    <property type="term" value="F:metallopeptidase activity"/>
    <property type="evidence" value="ECO:0007669"/>
    <property type="project" value="UniProtKB-KW"/>
</dbReference>
<feature type="transmembrane region" description="Helical" evidence="2">
    <location>
        <begin position="68"/>
        <end position="90"/>
    </location>
</feature>
<sequence>MSDQLIDAPDVSDAAPAPRRRRRAPRQDWRLGGRTVRRWDVVVLAVALVSVGLGIVGGGLLSRVDAPWAPIASSLTLWVGFAVAIGFAFARSRPIGLLRFRPVDVLFGVGVGLALRGMQGAVAGVAPFPTAGMLDSSLPASWWLTDALPAVLVAPVLEEFLFRGVLLVVVYQLLRRAAGSLAAGFAALLVSTGAFILVHAIGGTLSVADAVVFGAVGLTCGLLVLLTGRVWGAVLTHVVFNAAYVVLMVVGTALS</sequence>
<keyword evidence="2" id="KW-0812">Transmembrane</keyword>
<keyword evidence="2" id="KW-1133">Transmembrane helix</keyword>